<evidence type="ECO:0000313" key="2">
    <source>
        <dbReference type="Proteomes" id="UP000790833"/>
    </source>
</evidence>
<dbReference type="InterPro" id="IPR015374">
    <property type="entry name" value="ChAPs"/>
</dbReference>
<dbReference type="InterPro" id="IPR011990">
    <property type="entry name" value="TPR-like_helical_dom_sf"/>
</dbReference>
<dbReference type="Gene3D" id="1.25.40.10">
    <property type="entry name" value="Tetratricopeptide repeat domain"/>
    <property type="match status" value="1"/>
</dbReference>
<dbReference type="PANTHER" id="PTHR31975:SF1">
    <property type="entry name" value="BUD SITE SELECTION PROTEIN 7-RELATED"/>
    <property type="match status" value="1"/>
</dbReference>
<dbReference type="GO" id="GO:0034044">
    <property type="term" value="C:exomer complex"/>
    <property type="evidence" value="ECO:0007669"/>
    <property type="project" value="TreeGrafter"/>
</dbReference>
<dbReference type="AlphaFoldDB" id="A0A9P7V505"/>
<name>A0A9P7V505_9ASCO</name>
<gene>
    <name evidence="1" type="ORF">KQ657_003143</name>
</gene>
<proteinExistence type="predicted"/>
<dbReference type="EMBL" id="JAHMUF010000029">
    <property type="protein sequence ID" value="KAG7191467.1"/>
    <property type="molecule type" value="Genomic_DNA"/>
</dbReference>
<keyword evidence="2" id="KW-1185">Reference proteome</keyword>
<sequence>MSFSPVGSKESFQPSTKIQRFPSLREVHYGITLSSRMAMLERRSRENVGLGPPTLFHLGKHCNGNSHEFIKNPFVVGEYRHQIRKEDDGFVGYYHYVNGLNVSEGYAAIDRYILLVMGIRSGSGGSSYYFTKESSETFANCHNELVVSVNMFNVFHQTDLHAKYVFSFGNTPSYKSPVTIEKSFHIGSFSVEGGVYSKVLMSTMSEISVQSYWNELYASEILRLVLHLDNPSLQVSGLVSLPDCLEDSERMIEAVHCLVSFLPRGSSTGSIASKGASTGNDDASTLRYQNNLIQALTRICASDVSGNGSSYTIDQIRKHYPVGDWDYVILKLLKVQLGSNNEQSFIKLIHDHLKLDSISTQLALIMLEQINFLISRKHFETALLLAKRCVQLLPLSFDAWHTLALCYILLENYEKALTVMNACPVLLSSRNQKTDLNVTADTKDFFNWIFLERLNTETEAISETTFNSYFPPIQSSQSVDLASMKSLWKDLFIFNSHRRHPISGNVFYQSPLTNCTPKELSSISPSLINVCGPGNSKNLLSSQSCGSASTSILTFTRDSTWGRCYSLLSIIVAKIGWDRLLQVKERAFKQDPVTPINSTTFAAGHGQQDYIVNHKYLDTKDICGSWFEELITILYDDYNVLYKLTYQHTNHSAIEWEMLGLVGWNCKYNLKESILSLFTSVKASHLNQGDFDYFGTVQLLEIYYEFVLSEVLYSNIDSYHDDYSETFLDNKLILRNAKKDGVLEDFVEIITKQCLTLDFILTLIMQLVSWNVRWYQLSPNYLVVKLLNHLCLMHDVLTIKSQFRILFEQNKQVKKKVYKTRYTISSYFLNGGTSSTSSTAENDHTTTNKQLVIHEQDTILMYLESLLDRIEKNIEGV</sequence>
<dbReference type="Pfam" id="PF09295">
    <property type="entry name" value="ChAPs"/>
    <property type="match status" value="1"/>
</dbReference>
<dbReference type="RefSeq" id="XP_043047019.1">
    <property type="nucleotide sequence ID" value="XM_043193878.1"/>
</dbReference>
<dbReference type="GO" id="GO:0006893">
    <property type="term" value="P:Golgi to plasma membrane transport"/>
    <property type="evidence" value="ECO:0007669"/>
    <property type="project" value="UniProtKB-ARBA"/>
</dbReference>
<dbReference type="OrthoDB" id="434695at2759"/>
<dbReference type="PANTHER" id="PTHR31975">
    <property type="entry name" value="BUD SITE SELECTION PROTEIN 7-RELATED"/>
    <property type="match status" value="1"/>
</dbReference>
<dbReference type="GeneID" id="66116517"/>
<accession>A0A9P7V505</accession>
<protein>
    <submittedName>
        <fullName evidence="1">Uncharacterized protein</fullName>
    </submittedName>
</protein>
<dbReference type="SUPFAM" id="SSF48452">
    <property type="entry name" value="TPR-like"/>
    <property type="match status" value="1"/>
</dbReference>
<reference evidence="1" key="1">
    <citation type="submission" date="2021-03" db="EMBL/GenBank/DDBJ databases">
        <authorList>
            <person name="Palmer J.M."/>
        </authorList>
    </citation>
    <scope>NUCLEOTIDE SEQUENCE</scope>
    <source>
        <strain evidence="1">ARV_011</strain>
    </source>
</reference>
<comment type="caution">
    <text evidence="1">The sequence shown here is derived from an EMBL/GenBank/DDBJ whole genome shotgun (WGS) entry which is preliminary data.</text>
</comment>
<dbReference type="Proteomes" id="UP000790833">
    <property type="component" value="Unassembled WGS sequence"/>
</dbReference>
<evidence type="ECO:0000313" key="1">
    <source>
        <dbReference type="EMBL" id="KAG7191467.1"/>
    </source>
</evidence>
<organism evidence="1 2">
    <name type="scientific">Scheffersomyces spartinae</name>
    <dbReference type="NCBI Taxonomy" id="45513"/>
    <lineage>
        <taxon>Eukaryota</taxon>
        <taxon>Fungi</taxon>
        <taxon>Dikarya</taxon>
        <taxon>Ascomycota</taxon>
        <taxon>Saccharomycotina</taxon>
        <taxon>Pichiomycetes</taxon>
        <taxon>Debaryomycetaceae</taxon>
        <taxon>Scheffersomyces</taxon>
    </lineage>
</organism>